<protein>
    <recommendedName>
        <fullName evidence="6">Yip1 domain-containing protein</fullName>
    </recommendedName>
</protein>
<dbReference type="EMBL" id="LR215974">
    <property type="protein sequence ID" value="VFB05412.1"/>
    <property type="molecule type" value="Genomic_DNA"/>
</dbReference>
<evidence type="ECO:0000256" key="5">
    <source>
        <dbReference type="SAM" id="Phobius"/>
    </source>
</evidence>
<evidence type="ECO:0000256" key="1">
    <source>
        <dbReference type="ARBA" id="ARBA00004141"/>
    </source>
</evidence>
<reference evidence="7 8" key="1">
    <citation type="submission" date="2019-02" db="EMBL/GenBank/DDBJ databases">
        <authorList>
            <consortium name="Pathogen Informatics"/>
        </authorList>
    </citation>
    <scope>NUCLEOTIDE SEQUENCE [LARGE SCALE GENOMIC DNA]</scope>
    <source>
        <strain evidence="7 8">3012STDY6944375</strain>
    </source>
</reference>
<dbReference type="GO" id="GO:0016020">
    <property type="term" value="C:membrane"/>
    <property type="evidence" value="ECO:0007669"/>
    <property type="project" value="UniProtKB-SubCell"/>
</dbReference>
<comment type="subcellular location">
    <subcellularLocation>
        <location evidence="1">Membrane</location>
        <topology evidence="1">Multi-pass membrane protein</topology>
    </subcellularLocation>
</comment>
<dbReference type="AlphaFoldDB" id="A0A4U8WFZ9"/>
<feature type="domain" description="Yip1" evidence="6">
    <location>
        <begin position="18"/>
        <end position="184"/>
    </location>
</feature>
<feature type="transmembrane region" description="Helical" evidence="5">
    <location>
        <begin position="16"/>
        <end position="38"/>
    </location>
</feature>
<name>A0A4U8WFZ9_9FLAO</name>
<evidence type="ECO:0000256" key="4">
    <source>
        <dbReference type="ARBA" id="ARBA00023136"/>
    </source>
</evidence>
<dbReference type="InterPro" id="IPR006977">
    <property type="entry name" value="Yip1_dom"/>
</dbReference>
<dbReference type="KEGG" id="ctai:NCTC12078_03485"/>
<keyword evidence="2 5" id="KW-0812">Transmembrane</keyword>
<feature type="transmembrane region" description="Helical" evidence="5">
    <location>
        <begin position="89"/>
        <end position="107"/>
    </location>
</feature>
<gene>
    <name evidence="7" type="ORF">NCTC12078_03485</name>
</gene>
<feature type="transmembrane region" description="Helical" evidence="5">
    <location>
        <begin position="172"/>
        <end position="188"/>
    </location>
</feature>
<evidence type="ECO:0000256" key="3">
    <source>
        <dbReference type="ARBA" id="ARBA00022989"/>
    </source>
</evidence>
<feature type="transmembrane region" description="Helical" evidence="5">
    <location>
        <begin position="58"/>
        <end position="77"/>
    </location>
</feature>
<keyword evidence="4 5" id="KW-0472">Membrane</keyword>
<evidence type="ECO:0000256" key="2">
    <source>
        <dbReference type="ARBA" id="ARBA00022692"/>
    </source>
</evidence>
<evidence type="ECO:0000313" key="8">
    <source>
        <dbReference type="Proteomes" id="UP000290013"/>
    </source>
</evidence>
<accession>A0A4U8WFZ9</accession>
<keyword evidence="3 5" id="KW-1133">Transmembrane helix</keyword>
<feature type="transmembrane region" description="Helical" evidence="5">
    <location>
        <begin position="135"/>
        <end position="160"/>
    </location>
</feature>
<proteinExistence type="predicted"/>
<sequence>MKWKILLNPFSKFSEVQLIIAGLIFMLINFTVTYLLGFHMDSIFHYGYIGENDSLLKTVLITLKSYLIAIAVLFALGKIFNRRTRLIDIINTVIISQIPGLLLILIGEIPVVEQAILTTAELPKDKTPQIPASDLIILCFFAFFALITIAHGFTLLYNGFKTATNIKDVKKILLFAFIVIITTIFSQLI</sequence>
<evidence type="ECO:0000259" key="6">
    <source>
        <dbReference type="Pfam" id="PF04893"/>
    </source>
</evidence>
<dbReference type="RefSeq" id="WP_130915341.1">
    <property type="nucleotide sequence ID" value="NZ_LR215974.1"/>
</dbReference>
<evidence type="ECO:0000313" key="7">
    <source>
        <dbReference type="EMBL" id="VFB05412.1"/>
    </source>
</evidence>
<dbReference type="Pfam" id="PF04893">
    <property type="entry name" value="Yip1"/>
    <property type="match status" value="1"/>
</dbReference>
<organism evidence="7 8">
    <name type="scientific">Chryseobacterium taihuense</name>
    <dbReference type="NCBI Taxonomy" id="1141221"/>
    <lineage>
        <taxon>Bacteria</taxon>
        <taxon>Pseudomonadati</taxon>
        <taxon>Bacteroidota</taxon>
        <taxon>Flavobacteriia</taxon>
        <taxon>Flavobacteriales</taxon>
        <taxon>Weeksellaceae</taxon>
        <taxon>Chryseobacterium group</taxon>
        <taxon>Chryseobacterium</taxon>
    </lineage>
</organism>
<dbReference type="Proteomes" id="UP000290013">
    <property type="component" value="Chromosome"/>
</dbReference>